<dbReference type="Pfam" id="PF05871">
    <property type="entry name" value="ESCRT-II"/>
    <property type="match status" value="1"/>
</dbReference>
<evidence type="ECO:0000256" key="2">
    <source>
        <dbReference type="ARBA" id="ARBA00009674"/>
    </source>
</evidence>
<dbReference type="InterPro" id="IPR036390">
    <property type="entry name" value="WH_DNA-bd_sf"/>
</dbReference>
<dbReference type="InterPro" id="IPR014041">
    <property type="entry name" value="ESCRT-II_cplx_Vps25-sub_N"/>
</dbReference>
<dbReference type="AlphaFoldDB" id="A0A085NFF4"/>
<dbReference type="InterPro" id="IPR008570">
    <property type="entry name" value="ESCRT-II_cplx_Vps25-sub"/>
</dbReference>
<dbReference type="GO" id="GO:0000814">
    <property type="term" value="C:ESCRT II complex"/>
    <property type="evidence" value="ECO:0007669"/>
    <property type="project" value="InterPro"/>
</dbReference>
<reference evidence="8" key="1">
    <citation type="journal article" date="2014" name="Nat. Genet.">
        <title>Genome and transcriptome of the porcine whipworm Trichuris suis.</title>
        <authorList>
            <person name="Jex A.R."/>
            <person name="Nejsum P."/>
            <person name="Schwarz E.M."/>
            <person name="Hu L."/>
            <person name="Young N.D."/>
            <person name="Hall R.S."/>
            <person name="Korhonen P.K."/>
            <person name="Liao S."/>
            <person name="Thamsborg S."/>
            <person name="Xia J."/>
            <person name="Xu P."/>
            <person name="Wang S."/>
            <person name="Scheerlinck J.P."/>
            <person name="Hofmann A."/>
            <person name="Sternberg P.W."/>
            <person name="Wang J."/>
            <person name="Gasser R.B."/>
        </authorList>
    </citation>
    <scope>NUCLEOTIDE SEQUENCE [LARGE SCALE GENOMIC DNA]</scope>
    <source>
        <strain evidence="8">DCEP-RM93F</strain>
    </source>
</reference>
<proteinExistence type="inferred from homology"/>
<evidence type="ECO:0000256" key="7">
    <source>
        <dbReference type="ARBA" id="ARBA00030094"/>
    </source>
</evidence>
<dbReference type="GO" id="GO:0042803">
    <property type="term" value="F:protein homodimerization activity"/>
    <property type="evidence" value="ECO:0007669"/>
    <property type="project" value="TreeGrafter"/>
</dbReference>
<evidence type="ECO:0000313" key="8">
    <source>
        <dbReference type="EMBL" id="KFD68200.1"/>
    </source>
</evidence>
<evidence type="ECO:0000256" key="4">
    <source>
        <dbReference type="ARBA" id="ARBA00022448"/>
    </source>
</evidence>
<dbReference type="PANTHER" id="PTHR13149">
    <property type="entry name" value="VACUOLAR PROTEIN SORTING-ASSOCIATED PROTEIN VPS25"/>
    <property type="match status" value="1"/>
</dbReference>
<comment type="subcellular location">
    <subcellularLocation>
        <location evidence="1">Cytoplasm</location>
    </subcellularLocation>
</comment>
<dbReference type="GO" id="GO:0005198">
    <property type="term" value="F:structural molecule activity"/>
    <property type="evidence" value="ECO:0007669"/>
    <property type="project" value="TreeGrafter"/>
</dbReference>
<dbReference type="Gene3D" id="1.10.10.570">
    <property type="entry name" value="Winged helix' DNA-binding domain. Chain C. Domain 1"/>
    <property type="match status" value="1"/>
</dbReference>
<dbReference type="EMBL" id="KL367507">
    <property type="protein sequence ID" value="KFD68200.1"/>
    <property type="molecule type" value="Genomic_DNA"/>
</dbReference>
<accession>A0A085NFF4</accession>
<gene>
    <name evidence="8" type="ORF">M514_06173</name>
</gene>
<dbReference type="GO" id="GO:0043328">
    <property type="term" value="P:protein transport to vacuole involved in ubiquitin-dependent protein catabolic process via the multivesicular body sorting pathway"/>
    <property type="evidence" value="ECO:0007669"/>
    <property type="project" value="TreeGrafter"/>
</dbReference>
<protein>
    <recommendedName>
        <fullName evidence="3">Vacuolar protein-sorting-associated protein 25</fullName>
    </recommendedName>
    <alternativeName>
        <fullName evidence="7">ESCRT-II complex subunit VPS25</fullName>
    </alternativeName>
</protein>
<comment type="similarity">
    <text evidence="2">Belongs to the VPS25 family.</text>
</comment>
<dbReference type="Proteomes" id="UP000030758">
    <property type="component" value="Unassembled WGS sequence"/>
</dbReference>
<dbReference type="PANTHER" id="PTHR13149:SF0">
    <property type="entry name" value="VACUOLAR PROTEIN-SORTING-ASSOCIATED PROTEIN 25"/>
    <property type="match status" value="1"/>
</dbReference>
<dbReference type="FunFam" id="1.10.10.570:FF:000003">
    <property type="entry name" value="Vacuolar protein-sorting-associated protein 25"/>
    <property type="match status" value="1"/>
</dbReference>
<evidence type="ECO:0000256" key="1">
    <source>
        <dbReference type="ARBA" id="ARBA00004496"/>
    </source>
</evidence>
<keyword evidence="6" id="KW-0653">Protein transport</keyword>
<sequence length="210" mass="24354">MSTFTWPWQYSFPPFFTLQPNVETRRRQLEAWASLVLKYAEEKKISQLVVLDAQQCELFHNVKLNRKLNLDGITSVLDCLRDKEKLVFERRSLNVSITLAFAWNALSRVIWLDKQRSRCRIYWKSPAEWAELVYDWASRLGFRGTVCTLYEITHGPDSAGEFSVVFNSFLPTFWQHLNALAVIESNPLFLPGNDCHRMAFATTPAVNGKC</sequence>
<keyword evidence="4" id="KW-0813">Transport</keyword>
<evidence type="ECO:0000256" key="6">
    <source>
        <dbReference type="ARBA" id="ARBA00022927"/>
    </source>
</evidence>
<dbReference type="InterPro" id="IPR036388">
    <property type="entry name" value="WH-like_DNA-bd_sf"/>
</dbReference>
<dbReference type="Gene3D" id="1.10.10.10">
    <property type="entry name" value="Winged helix-like DNA-binding domain superfamily/Winged helix DNA-binding domain"/>
    <property type="match status" value="1"/>
</dbReference>
<evidence type="ECO:0000256" key="3">
    <source>
        <dbReference type="ARBA" id="ARBA00017934"/>
    </source>
</evidence>
<evidence type="ECO:0000256" key="5">
    <source>
        <dbReference type="ARBA" id="ARBA00022490"/>
    </source>
</evidence>
<name>A0A085NFF4_9BILA</name>
<keyword evidence="5" id="KW-0963">Cytoplasm</keyword>
<dbReference type="SUPFAM" id="SSF46785">
    <property type="entry name" value="Winged helix' DNA-binding domain"/>
    <property type="match status" value="2"/>
</dbReference>
<organism evidence="8">
    <name type="scientific">Trichuris suis</name>
    <name type="common">pig whipworm</name>
    <dbReference type="NCBI Taxonomy" id="68888"/>
    <lineage>
        <taxon>Eukaryota</taxon>
        <taxon>Metazoa</taxon>
        <taxon>Ecdysozoa</taxon>
        <taxon>Nematoda</taxon>
        <taxon>Enoplea</taxon>
        <taxon>Dorylaimia</taxon>
        <taxon>Trichinellida</taxon>
        <taxon>Trichuridae</taxon>
        <taxon>Trichuris</taxon>
    </lineage>
</organism>